<dbReference type="AlphaFoldDB" id="A0A9D4C2X3"/>
<sequence length="72" mass="8238">CRNRILKAFANSLDPDENVAGDHCEIFIKPVRNNVNQTEAQGSCPLLREDFSLKDSMITVNWVMRVVYRVIS</sequence>
<reference evidence="1" key="2">
    <citation type="submission" date="2020-11" db="EMBL/GenBank/DDBJ databases">
        <authorList>
            <person name="McCartney M.A."/>
            <person name="Auch B."/>
            <person name="Kono T."/>
            <person name="Mallez S."/>
            <person name="Becker A."/>
            <person name="Gohl D.M."/>
            <person name="Silverstein K.A.T."/>
            <person name="Koren S."/>
            <person name="Bechman K.B."/>
            <person name="Herman A."/>
            <person name="Abrahante J.E."/>
            <person name="Garbe J."/>
        </authorList>
    </citation>
    <scope>NUCLEOTIDE SEQUENCE</scope>
    <source>
        <strain evidence="1">Duluth1</strain>
        <tissue evidence="1">Whole animal</tissue>
    </source>
</reference>
<organism evidence="1 2">
    <name type="scientific">Dreissena polymorpha</name>
    <name type="common">Zebra mussel</name>
    <name type="synonym">Mytilus polymorpha</name>
    <dbReference type="NCBI Taxonomy" id="45954"/>
    <lineage>
        <taxon>Eukaryota</taxon>
        <taxon>Metazoa</taxon>
        <taxon>Spiralia</taxon>
        <taxon>Lophotrochozoa</taxon>
        <taxon>Mollusca</taxon>
        <taxon>Bivalvia</taxon>
        <taxon>Autobranchia</taxon>
        <taxon>Heteroconchia</taxon>
        <taxon>Euheterodonta</taxon>
        <taxon>Imparidentia</taxon>
        <taxon>Neoheterodontei</taxon>
        <taxon>Myida</taxon>
        <taxon>Dreissenoidea</taxon>
        <taxon>Dreissenidae</taxon>
        <taxon>Dreissena</taxon>
    </lineage>
</organism>
<comment type="caution">
    <text evidence="1">The sequence shown here is derived from an EMBL/GenBank/DDBJ whole genome shotgun (WGS) entry which is preliminary data.</text>
</comment>
<evidence type="ECO:0000313" key="2">
    <source>
        <dbReference type="Proteomes" id="UP000828390"/>
    </source>
</evidence>
<gene>
    <name evidence="1" type="ORF">DPMN_058879</name>
</gene>
<accession>A0A9D4C2X3</accession>
<protein>
    <submittedName>
        <fullName evidence="1">Uncharacterized protein</fullName>
    </submittedName>
</protein>
<evidence type="ECO:0000313" key="1">
    <source>
        <dbReference type="EMBL" id="KAH3716160.1"/>
    </source>
</evidence>
<dbReference type="EMBL" id="JAIWYP010000013">
    <property type="protein sequence ID" value="KAH3716160.1"/>
    <property type="molecule type" value="Genomic_DNA"/>
</dbReference>
<name>A0A9D4C2X3_DREPO</name>
<dbReference type="Proteomes" id="UP000828390">
    <property type="component" value="Unassembled WGS sequence"/>
</dbReference>
<proteinExistence type="predicted"/>
<reference evidence="1" key="1">
    <citation type="journal article" date="2019" name="bioRxiv">
        <title>The Genome of the Zebra Mussel, Dreissena polymorpha: A Resource for Invasive Species Research.</title>
        <authorList>
            <person name="McCartney M.A."/>
            <person name="Auch B."/>
            <person name="Kono T."/>
            <person name="Mallez S."/>
            <person name="Zhang Y."/>
            <person name="Obille A."/>
            <person name="Becker A."/>
            <person name="Abrahante J.E."/>
            <person name="Garbe J."/>
            <person name="Badalamenti J.P."/>
            <person name="Herman A."/>
            <person name="Mangelson H."/>
            <person name="Liachko I."/>
            <person name="Sullivan S."/>
            <person name="Sone E.D."/>
            <person name="Koren S."/>
            <person name="Silverstein K.A.T."/>
            <person name="Beckman K.B."/>
            <person name="Gohl D.M."/>
        </authorList>
    </citation>
    <scope>NUCLEOTIDE SEQUENCE</scope>
    <source>
        <strain evidence="1">Duluth1</strain>
        <tissue evidence="1">Whole animal</tissue>
    </source>
</reference>
<feature type="non-terminal residue" evidence="1">
    <location>
        <position position="72"/>
    </location>
</feature>
<keyword evidence="2" id="KW-1185">Reference proteome</keyword>